<evidence type="ECO:0000256" key="13">
    <source>
        <dbReference type="ARBA" id="ARBA00022967"/>
    </source>
</evidence>
<feature type="transmembrane region" description="Helical" evidence="27">
    <location>
        <begin position="818"/>
        <end position="838"/>
    </location>
</feature>
<feature type="domain" description="Alanine dehydrogenase/pyridine nucleotide transhydrogenase NAD(H)-binding" evidence="28">
    <location>
        <begin position="290"/>
        <end position="454"/>
    </location>
</feature>
<dbReference type="SMART" id="SM01002">
    <property type="entry name" value="AlaDh_PNT_C"/>
    <property type="match status" value="1"/>
</dbReference>
<keyword evidence="9" id="KW-0547">Nucleotide-binding</keyword>
<evidence type="ECO:0000256" key="22">
    <source>
        <dbReference type="ARBA" id="ARBA00061558"/>
    </source>
</evidence>
<dbReference type="GO" id="GO:0006740">
    <property type="term" value="P:NADPH regeneration"/>
    <property type="evidence" value="ECO:0007669"/>
    <property type="project" value="TreeGrafter"/>
</dbReference>
<evidence type="ECO:0000256" key="15">
    <source>
        <dbReference type="ARBA" id="ARBA00022990"/>
    </source>
</evidence>
<dbReference type="Gene3D" id="3.90.640.10">
    <property type="entry name" value="Actin, Chain A, domain 4"/>
    <property type="match status" value="1"/>
</dbReference>
<evidence type="ECO:0000256" key="26">
    <source>
        <dbReference type="SAM" id="MobiDB-lite"/>
    </source>
</evidence>
<protein>
    <recommendedName>
        <fullName evidence="23">NAD(P) transhydrogenase, mitochondrial</fullName>
        <ecNumber evidence="5">7.1.1.1</ecNumber>
    </recommendedName>
    <alternativeName>
        <fullName evidence="24">Nicotinamide nucleotide transhydrogenase</fullName>
    </alternativeName>
</protein>
<evidence type="ECO:0000256" key="21">
    <source>
        <dbReference type="ARBA" id="ARBA00054910"/>
    </source>
</evidence>
<feature type="transmembrane region" description="Helical" evidence="27">
    <location>
        <begin position="601"/>
        <end position="620"/>
    </location>
</feature>
<keyword evidence="12" id="KW-0809">Transit peptide</keyword>
<keyword evidence="16" id="KW-0520">NAD</keyword>
<dbReference type="InterPro" id="IPR024605">
    <property type="entry name" value="NADP_transhyd_a_C"/>
</dbReference>
<comment type="similarity">
    <text evidence="3">In the N-terminal section; belongs to the AlaDH/PNT family.</text>
</comment>
<dbReference type="SMART" id="SM00268">
    <property type="entry name" value="ACTIN"/>
    <property type="match status" value="1"/>
</dbReference>
<evidence type="ECO:0000256" key="27">
    <source>
        <dbReference type="SAM" id="Phobius"/>
    </source>
</evidence>
<dbReference type="NCBIfam" id="NF006942">
    <property type="entry name" value="PRK09424.1"/>
    <property type="match status" value="1"/>
</dbReference>
<evidence type="ECO:0000256" key="4">
    <source>
        <dbReference type="ARBA" id="ARBA00011738"/>
    </source>
</evidence>
<dbReference type="Pfam" id="PF02233">
    <property type="entry name" value="PNTB"/>
    <property type="match status" value="1"/>
</dbReference>
<evidence type="ECO:0000256" key="12">
    <source>
        <dbReference type="ARBA" id="ARBA00022946"/>
    </source>
</evidence>
<evidence type="ECO:0000256" key="9">
    <source>
        <dbReference type="ARBA" id="ARBA00022741"/>
    </source>
</evidence>
<dbReference type="Proteomes" id="UP000649617">
    <property type="component" value="Unassembled WGS sequence"/>
</dbReference>
<dbReference type="PROSITE" id="PS51257">
    <property type="entry name" value="PROKAR_LIPOPROTEIN"/>
    <property type="match status" value="1"/>
</dbReference>
<evidence type="ECO:0000256" key="11">
    <source>
        <dbReference type="ARBA" id="ARBA00022857"/>
    </source>
</evidence>
<dbReference type="Pfam" id="PF00022">
    <property type="entry name" value="Actin"/>
    <property type="match status" value="1"/>
</dbReference>
<evidence type="ECO:0000256" key="24">
    <source>
        <dbReference type="ARBA" id="ARBA00079255"/>
    </source>
</evidence>
<comment type="similarity">
    <text evidence="25">Belongs to the actin family.</text>
</comment>
<dbReference type="InterPro" id="IPR034300">
    <property type="entry name" value="PNTB-like"/>
</dbReference>
<keyword evidence="10" id="KW-0999">Mitochondrion inner membrane</keyword>
<name>A0A812NMP4_SYMPI</name>
<feature type="transmembrane region" description="Helical" evidence="27">
    <location>
        <begin position="751"/>
        <end position="771"/>
    </location>
</feature>
<evidence type="ECO:0000313" key="31">
    <source>
        <dbReference type="Proteomes" id="UP000649617"/>
    </source>
</evidence>
<evidence type="ECO:0000256" key="5">
    <source>
        <dbReference type="ARBA" id="ARBA00012943"/>
    </source>
</evidence>
<keyword evidence="11" id="KW-0521">NADP</keyword>
<evidence type="ECO:0000313" key="30">
    <source>
        <dbReference type="EMBL" id="CAE7295487.1"/>
    </source>
</evidence>
<proteinExistence type="inferred from homology"/>
<dbReference type="InterPro" id="IPR026255">
    <property type="entry name" value="NADP_transhyd_a"/>
</dbReference>
<evidence type="ECO:0000256" key="8">
    <source>
        <dbReference type="ARBA" id="ARBA00022692"/>
    </source>
</evidence>
<evidence type="ECO:0000256" key="23">
    <source>
        <dbReference type="ARBA" id="ARBA00074145"/>
    </source>
</evidence>
<dbReference type="FunFam" id="3.40.50.720:FF:000028">
    <property type="entry name" value="NAD(P) transhydrogenase subunit alpha"/>
    <property type="match status" value="1"/>
</dbReference>
<dbReference type="SMART" id="SM01003">
    <property type="entry name" value="AlaDh_PNT_N"/>
    <property type="match status" value="1"/>
</dbReference>
<keyword evidence="15" id="KW-0007">Acetylation</keyword>
<keyword evidence="17" id="KW-0496">Mitochondrion</keyword>
<dbReference type="OrthoDB" id="293646at2759"/>
<dbReference type="SUPFAM" id="SSF52283">
    <property type="entry name" value="Formate/glycerate dehydrogenase catalytic domain-like"/>
    <property type="match status" value="1"/>
</dbReference>
<keyword evidence="14 27" id="KW-1133">Transmembrane helix</keyword>
<dbReference type="Gene3D" id="3.40.50.1220">
    <property type="entry name" value="TPP-binding domain"/>
    <property type="match status" value="1"/>
</dbReference>
<evidence type="ECO:0000256" key="14">
    <source>
        <dbReference type="ARBA" id="ARBA00022989"/>
    </source>
</evidence>
<evidence type="ECO:0000256" key="1">
    <source>
        <dbReference type="ARBA" id="ARBA00004292"/>
    </source>
</evidence>
<dbReference type="InterPro" id="IPR007886">
    <property type="entry name" value="AlaDH/PNT_N"/>
</dbReference>
<dbReference type="Gene3D" id="3.40.50.720">
    <property type="entry name" value="NAD(P)-binding Rossmann-like Domain"/>
    <property type="match status" value="2"/>
</dbReference>
<dbReference type="Gene3D" id="3.30.420.40">
    <property type="match status" value="1"/>
</dbReference>
<dbReference type="EC" id="7.1.1.1" evidence="5"/>
<dbReference type="Pfam" id="PF12769">
    <property type="entry name" value="PNTB_4TM"/>
    <property type="match status" value="1"/>
</dbReference>
<keyword evidence="18 27" id="KW-0472">Membrane</keyword>
<dbReference type="EMBL" id="CAJNIZ010010169">
    <property type="protein sequence ID" value="CAE7295487.1"/>
    <property type="molecule type" value="Genomic_DNA"/>
</dbReference>
<feature type="domain" description="Alanine dehydrogenase/pyridine nucleotide transhydrogenase N-terminal" evidence="29">
    <location>
        <begin position="135"/>
        <end position="281"/>
    </location>
</feature>
<dbReference type="SUPFAM" id="SSF52467">
    <property type="entry name" value="DHS-like NAD/FAD-binding domain"/>
    <property type="match status" value="1"/>
</dbReference>
<evidence type="ECO:0000259" key="28">
    <source>
        <dbReference type="SMART" id="SM01002"/>
    </source>
</evidence>
<dbReference type="InterPro" id="IPR007698">
    <property type="entry name" value="AlaDH/PNT_NAD(H)-bd"/>
</dbReference>
<evidence type="ECO:0000256" key="10">
    <source>
        <dbReference type="ARBA" id="ARBA00022792"/>
    </source>
</evidence>
<comment type="caution">
    <text evidence="30">The sequence shown here is derived from an EMBL/GenBank/DDBJ whole genome shotgun (WGS) entry which is preliminary data.</text>
</comment>
<comment type="catalytic activity">
    <reaction evidence="19">
        <text>NAD(+) + NADPH + H(+)(in) = NADH + NADP(+) + H(+)(out)</text>
        <dbReference type="Rhea" id="RHEA:47992"/>
        <dbReference type="ChEBI" id="CHEBI:15378"/>
        <dbReference type="ChEBI" id="CHEBI:57540"/>
        <dbReference type="ChEBI" id="CHEBI:57783"/>
        <dbReference type="ChEBI" id="CHEBI:57945"/>
        <dbReference type="ChEBI" id="CHEBI:58349"/>
        <dbReference type="EC" id="7.1.1.1"/>
    </reaction>
</comment>
<evidence type="ECO:0000256" key="16">
    <source>
        <dbReference type="ARBA" id="ARBA00023027"/>
    </source>
</evidence>
<dbReference type="GO" id="GO:0050661">
    <property type="term" value="F:NADP binding"/>
    <property type="evidence" value="ECO:0007669"/>
    <property type="project" value="TreeGrafter"/>
</dbReference>
<dbReference type="PANTHER" id="PTHR10160:SF19">
    <property type="entry name" value="PROTON-TRANSLOCATING NAD(P)(+) TRANSHYDROGENASE"/>
    <property type="match status" value="1"/>
</dbReference>
<sequence length="1401" mass="149193">MNGCAHRRSGRLALLLAAALAWALLAGCSRISTLFVQPSHRVPVQVLRPQLNGADHSRVHDDGLSFRLAGASAGLVLAFGGSLAVHRLGGRTARKSRGGFDAGADLQLPEGCTLGDLTPECVKYWATPCSDLTIGVLKETAVQSGTGELEKRVAATPASIAMLRKEGYNVVVQANAGLAAEVSDADFEEAGAKVRQACQADIIFKVRPPSMNEVKHMREGTTLFSMIYPAQNENLVKKIQQKRITCFAMVPPSAREHVDQMPRTLSRAQAYDVLSSMANIAGYRAMVEASHYFGRFCAGQFTAAGKVEPAKVLVIGAGVAGLAAIQQAKNMGCIVRAFDVRPATREQVVAAGGEFLEVQIEEDGSGTGGYAKEMSKEFIEAEMELFRQQCADCDIVITTALIPGRPAPKLLTKEHIDGMKPGSVVVDLAAETGGNVATTKPGEVYEYNKVTHIGLSLYEHMPSRMPAQASFLFANNMAKYLCSMGPQGYFFVDYDDVPTRGALICREGDRTWPWSPPKIETPPAQEEEPVEETPVAEMSPEEESFQSTASTVALVSLIVMALLAAGTAGDSVTTMLTTLGLALIGGAQVVYGVVPALHSPLMSVTNAISGLTVVGGILMMGGSYMPETLPQWLAAAAALISMVNVGGGFVMTRRMIDMFKRETDVSQFPEMYALPAALFVGLYAVGTSLGYMDLASESQMVYLISSLMCIGAIGGLSSQETAQFGNAMGLSGVVGALAGTLGLAYAQGASAAVLTQIATVLSTGTALGMAVASQVEITSLPQLVAAFHSLVGMAASLTAVASALQHPGADAMHATSEYLASGIGALTVTGSMVAFAKLQGLVGGNASIPGGNVLSGSLTAAFAGGLWAYLQHPMPGMEIPTLVCGTLAAAGMGLVVTSQVGGADMPVAITLLNSASGWALTAEGFVLSNNLLTIVGALIGSSGAILSQIMCEAMNRNILEVLGVTAKPQKQGASSYQIEGEVTTTNNDHVADLLATAKKVVIVPGYGVAVSKAQYALAQLIEMLTENGTDVKVAIHPVAGRMPGQLNVLLAEAGVPYNQVLEMEELNDPSDWADVDVSLVVGANDTVNSLAEDDPNSPIAGMPVIRVWLAKKCIVVKRSLGVGYAALDNPVFYKDHTDMLLGDAKEVGQSLEELVHTKLHRHLSPNSKPFFVADCQELQIAGKHVTQFVHDMICDRGEPVPAEQRMDAARQIKEKHAYLCKDVVDEYQKFDQDARRFKTLQGYFPKTKQDWKIQIGYERFLAPEIFFHPEIFVDGMTTPLPQVVDACISQCPIDYRRRLYSNIVLSGGSTAFLHFKERLQKDVQQLVDERLQKAELSTGRRPQDVKVLVHGSKNRAQQRYSAWLGGSLLAQEAIFSKMVRTKREYEEIGPACMRGSPVVMG</sequence>
<dbReference type="InterPro" id="IPR004000">
    <property type="entry name" value="Actin"/>
</dbReference>
<feature type="transmembrane region" description="Helical" evidence="27">
    <location>
        <begin position="850"/>
        <end position="870"/>
    </location>
</feature>
<feature type="transmembrane region" description="Helical" evidence="27">
    <location>
        <begin position="632"/>
        <end position="651"/>
    </location>
</feature>
<feature type="transmembrane region" description="Helical" evidence="27">
    <location>
        <begin position="672"/>
        <end position="694"/>
    </location>
</feature>
<evidence type="ECO:0000256" key="3">
    <source>
        <dbReference type="ARBA" id="ARBA00005624"/>
    </source>
</evidence>
<feature type="region of interest" description="Disordered" evidence="26">
    <location>
        <begin position="514"/>
        <end position="534"/>
    </location>
</feature>
<accession>A0A812NMP4</accession>
<dbReference type="NCBIfam" id="TIGR00561">
    <property type="entry name" value="pntA"/>
    <property type="match status" value="1"/>
</dbReference>
<keyword evidence="8 27" id="KW-0812">Transmembrane</keyword>
<evidence type="ECO:0000256" key="18">
    <source>
        <dbReference type="ARBA" id="ARBA00023136"/>
    </source>
</evidence>
<keyword evidence="7" id="KW-0997">Cell inner membrane</keyword>
<dbReference type="Pfam" id="PF05222">
    <property type="entry name" value="AlaDh_PNT_N"/>
    <property type="match status" value="1"/>
</dbReference>
<dbReference type="FunFam" id="3.40.50.1220:FF:000002">
    <property type="entry name" value="NAD(P) transhydrogenase subunit beta"/>
    <property type="match status" value="1"/>
</dbReference>
<gene>
    <name evidence="30" type="primary">NNT</name>
    <name evidence="30" type="ORF">SPIL2461_LOCUS6652</name>
</gene>
<evidence type="ECO:0000256" key="7">
    <source>
        <dbReference type="ARBA" id="ARBA00022519"/>
    </source>
</evidence>
<comment type="function">
    <text evidence="21">The transhydrogenation between NADH and NADP is coupled to respiration and ATP hydrolysis and functions as a proton pump across the membrane. May play a role in reactive oxygen species (ROS) detoxification in the adrenal gland.</text>
</comment>
<feature type="transmembrane region" description="Helical" evidence="27">
    <location>
        <begin position="700"/>
        <end position="717"/>
    </location>
</feature>
<evidence type="ECO:0000256" key="2">
    <source>
        <dbReference type="ARBA" id="ARBA00004429"/>
    </source>
</evidence>
<dbReference type="GO" id="GO:0005743">
    <property type="term" value="C:mitochondrial inner membrane"/>
    <property type="evidence" value="ECO:0007669"/>
    <property type="project" value="UniProtKB-SubCell"/>
</dbReference>
<evidence type="ECO:0000256" key="17">
    <source>
        <dbReference type="ARBA" id="ARBA00023128"/>
    </source>
</evidence>
<organism evidence="30 31">
    <name type="scientific">Symbiodinium pilosum</name>
    <name type="common">Dinoflagellate</name>
    <dbReference type="NCBI Taxonomy" id="2952"/>
    <lineage>
        <taxon>Eukaryota</taxon>
        <taxon>Sar</taxon>
        <taxon>Alveolata</taxon>
        <taxon>Dinophyceae</taxon>
        <taxon>Suessiales</taxon>
        <taxon>Symbiodiniaceae</taxon>
        <taxon>Symbiodinium</taxon>
    </lineage>
</organism>
<dbReference type="SUPFAM" id="SSF51735">
    <property type="entry name" value="NAD(P)-binding Rossmann-fold domains"/>
    <property type="match status" value="1"/>
</dbReference>
<dbReference type="Pfam" id="PF01262">
    <property type="entry name" value="AlaDh_PNT_C"/>
    <property type="match status" value="1"/>
</dbReference>
<feature type="transmembrane region" description="Helical" evidence="27">
    <location>
        <begin position="724"/>
        <end position="745"/>
    </location>
</feature>
<comment type="subcellular location">
    <subcellularLocation>
        <location evidence="2">Cell inner membrane</location>
        <topology evidence="2">Multi-pass membrane protein</topology>
    </subcellularLocation>
    <subcellularLocation>
        <location evidence="1">Mitochondrion inner membrane</location>
        <topology evidence="1">Multi-pass membrane protein</topology>
        <orientation evidence="1">Matrix side</orientation>
    </subcellularLocation>
</comment>
<dbReference type="SUPFAM" id="SSF53067">
    <property type="entry name" value="Actin-like ATPase domain"/>
    <property type="match status" value="1"/>
</dbReference>
<keyword evidence="13" id="KW-1278">Translocase</keyword>
<feature type="transmembrane region" description="Helical" evidence="27">
    <location>
        <begin position="548"/>
        <end position="568"/>
    </location>
</feature>
<dbReference type="InterPro" id="IPR036291">
    <property type="entry name" value="NAD(P)-bd_dom_sf"/>
</dbReference>
<evidence type="ECO:0000256" key="19">
    <source>
        <dbReference type="ARBA" id="ARBA00048202"/>
    </source>
</evidence>
<evidence type="ECO:0000256" key="20">
    <source>
        <dbReference type="ARBA" id="ARBA00049360"/>
    </source>
</evidence>
<dbReference type="InterPro" id="IPR043129">
    <property type="entry name" value="ATPase_NBD"/>
</dbReference>
<keyword evidence="6" id="KW-1003">Cell membrane</keyword>
<feature type="transmembrane region" description="Helical" evidence="27">
    <location>
        <begin position="65"/>
        <end position="85"/>
    </location>
</feature>
<dbReference type="CDD" id="cd05304">
    <property type="entry name" value="Rubrum_tdh"/>
    <property type="match status" value="1"/>
</dbReference>
<comment type="subunit">
    <text evidence="4">Homodimer.</text>
</comment>
<reference evidence="30" key="1">
    <citation type="submission" date="2021-02" db="EMBL/GenBank/DDBJ databases">
        <authorList>
            <person name="Dougan E. K."/>
            <person name="Rhodes N."/>
            <person name="Thang M."/>
            <person name="Chan C."/>
        </authorList>
    </citation>
    <scope>NUCLEOTIDE SEQUENCE</scope>
</reference>
<evidence type="ECO:0000256" key="6">
    <source>
        <dbReference type="ARBA" id="ARBA00022475"/>
    </source>
</evidence>
<evidence type="ECO:0000256" key="25">
    <source>
        <dbReference type="RuleBase" id="RU000487"/>
    </source>
</evidence>
<dbReference type="PANTHER" id="PTHR10160">
    <property type="entry name" value="NAD(P) TRANSHYDROGENASE"/>
    <property type="match status" value="1"/>
</dbReference>
<dbReference type="GO" id="GO:0005886">
    <property type="term" value="C:plasma membrane"/>
    <property type="evidence" value="ECO:0007669"/>
    <property type="project" value="UniProtKB-SubCell"/>
</dbReference>
<feature type="transmembrane region" description="Helical" evidence="27">
    <location>
        <begin position="783"/>
        <end position="806"/>
    </location>
</feature>
<feature type="transmembrane region" description="Helical" evidence="27">
    <location>
        <begin position="574"/>
        <end position="594"/>
    </location>
</feature>
<evidence type="ECO:0000259" key="29">
    <source>
        <dbReference type="SMART" id="SM01003"/>
    </source>
</evidence>
<dbReference type="GO" id="GO:0008750">
    <property type="term" value="F:proton-translocating NAD(P)+ transhydrogenase activity"/>
    <property type="evidence" value="ECO:0007669"/>
    <property type="project" value="UniProtKB-EC"/>
</dbReference>
<comment type="similarity">
    <text evidence="22">In the C-terminal section; belongs to the PNT beta subunit family.</text>
</comment>
<comment type="catalytic activity">
    <reaction evidence="20">
        <text>ATP + H2O = ADP + phosphate + H(+)</text>
        <dbReference type="Rhea" id="RHEA:13065"/>
        <dbReference type="ChEBI" id="CHEBI:15377"/>
        <dbReference type="ChEBI" id="CHEBI:15378"/>
        <dbReference type="ChEBI" id="CHEBI:30616"/>
        <dbReference type="ChEBI" id="CHEBI:43474"/>
        <dbReference type="ChEBI" id="CHEBI:456216"/>
    </reaction>
</comment>
<dbReference type="InterPro" id="IPR029035">
    <property type="entry name" value="DHS-like_NAD/FAD-binding_dom"/>
</dbReference>
<keyword evidence="31" id="KW-1185">Reference proteome</keyword>